<dbReference type="InterPro" id="IPR013098">
    <property type="entry name" value="Ig_I-set"/>
</dbReference>
<protein>
    <submittedName>
        <fullName evidence="4">Immunoglobulin I-set domain protein</fullName>
    </submittedName>
</protein>
<keyword evidence="1" id="KW-0677">Repeat</keyword>
<keyword evidence="5" id="KW-1185">Reference proteome</keyword>
<dbReference type="FunFam" id="2.60.40.10:FF:000107">
    <property type="entry name" value="Myosin, light chain kinase a"/>
    <property type="match status" value="1"/>
</dbReference>
<dbReference type="InterPro" id="IPR013783">
    <property type="entry name" value="Ig-like_fold"/>
</dbReference>
<dbReference type="SUPFAM" id="SSF48726">
    <property type="entry name" value="Immunoglobulin"/>
    <property type="match status" value="3"/>
</dbReference>
<dbReference type="InterPro" id="IPR003598">
    <property type="entry name" value="Ig_sub2"/>
</dbReference>
<dbReference type="SMART" id="SM00409">
    <property type="entry name" value="IG"/>
    <property type="match status" value="2"/>
</dbReference>
<dbReference type="InterPro" id="IPR007110">
    <property type="entry name" value="Ig-like_dom"/>
</dbReference>
<dbReference type="InterPro" id="IPR003599">
    <property type="entry name" value="Ig_sub"/>
</dbReference>
<name>A0A0B1TMD8_OESDE</name>
<proteinExistence type="predicted"/>
<dbReference type="PANTHER" id="PTHR10075">
    <property type="entry name" value="BASIGIN RELATED"/>
    <property type="match status" value="1"/>
</dbReference>
<gene>
    <name evidence="4" type="ORF">OESDEN_01575</name>
</gene>
<dbReference type="Proteomes" id="UP000053660">
    <property type="component" value="Unassembled WGS sequence"/>
</dbReference>
<dbReference type="InterPro" id="IPR036179">
    <property type="entry name" value="Ig-like_dom_sf"/>
</dbReference>
<evidence type="ECO:0000256" key="2">
    <source>
        <dbReference type="ARBA" id="ARBA00023319"/>
    </source>
</evidence>
<dbReference type="Pfam" id="PF07679">
    <property type="entry name" value="I-set"/>
    <property type="match status" value="3"/>
</dbReference>
<dbReference type="PROSITE" id="PS50835">
    <property type="entry name" value="IG_LIKE"/>
    <property type="match status" value="2"/>
</dbReference>
<accession>A0A0B1TMD8</accession>
<dbReference type="AlphaFoldDB" id="A0A0B1TMD8"/>
<reference evidence="4 5" key="1">
    <citation type="submission" date="2014-03" db="EMBL/GenBank/DDBJ databases">
        <title>Draft genome of the hookworm Oesophagostomum dentatum.</title>
        <authorList>
            <person name="Mitreva M."/>
        </authorList>
    </citation>
    <scope>NUCLEOTIDE SEQUENCE [LARGE SCALE GENOMIC DNA]</scope>
    <source>
        <strain evidence="4 5">OD-Hann</strain>
    </source>
</reference>
<dbReference type="SMART" id="SM00408">
    <property type="entry name" value="IGc2"/>
    <property type="match status" value="3"/>
</dbReference>
<feature type="domain" description="Ig-like" evidence="3">
    <location>
        <begin position="34"/>
        <end position="119"/>
    </location>
</feature>
<dbReference type="GO" id="GO:0048468">
    <property type="term" value="P:cell development"/>
    <property type="evidence" value="ECO:0007669"/>
    <property type="project" value="UniProtKB-ARBA"/>
</dbReference>
<sequence length="266" mass="28537">LYFGSLLRDVVAAIDRRFIVEKIFFFPTFFAVSPKIVLTSPPRTSVPVGAPFSLKCGVRGYPEPKISWTVDGEPIAPGEGVDIGGDGTLNVAAASGRSATYKCTVKNDAGSDEIEYQVHTISAPVVSSEGLRTVNSTEGQPTSLPCDIVGDEPQIQWLKNDLPLLPTANIEFSEDKSRVNIHSTRLSDEGSYTCVAVNSAGKATQKTQLYNDLPLLPTANIEFSEDKSRVNIHSTRLSDEGSYTCVAVNSAGKATQKTQLYVGGGF</sequence>
<keyword evidence="2" id="KW-0393">Immunoglobulin domain</keyword>
<feature type="domain" description="Ig-like" evidence="3">
    <location>
        <begin position="124"/>
        <end position="210"/>
    </location>
</feature>
<evidence type="ECO:0000259" key="3">
    <source>
        <dbReference type="PROSITE" id="PS50835"/>
    </source>
</evidence>
<dbReference type="Gene3D" id="2.60.40.10">
    <property type="entry name" value="Immunoglobulins"/>
    <property type="match status" value="3"/>
</dbReference>
<evidence type="ECO:0000256" key="1">
    <source>
        <dbReference type="ARBA" id="ARBA00022737"/>
    </source>
</evidence>
<evidence type="ECO:0000313" key="5">
    <source>
        <dbReference type="Proteomes" id="UP000053660"/>
    </source>
</evidence>
<feature type="non-terminal residue" evidence="4">
    <location>
        <position position="1"/>
    </location>
</feature>
<dbReference type="OrthoDB" id="5985519at2759"/>
<organism evidence="4 5">
    <name type="scientific">Oesophagostomum dentatum</name>
    <name type="common">Nodular worm</name>
    <dbReference type="NCBI Taxonomy" id="61180"/>
    <lineage>
        <taxon>Eukaryota</taxon>
        <taxon>Metazoa</taxon>
        <taxon>Ecdysozoa</taxon>
        <taxon>Nematoda</taxon>
        <taxon>Chromadorea</taxon>
        <taxon>Rhabditida</taxon>
        <taxon>Rhabditina</taxon>
        <taxon>Rhabditomorpha</taxon>
        <taxon>Strongyloidea</taxon>
        <taxon>Strongylidae</taxon>
        <taxon>Oesophagostomum</taxon>
    </lineage>
</organism>
<dbReference type="EMBL" id="KN549311">
    <property type="protein sequence ID" value="KHJ98434.1"/>
    <property type="molecule type" value="Genomic_DNA"/>
</dbReference>
<dbReference type="PANTHER" id="PTHR10075:SF100">
    <property type="entry name" value="FASCICLIN-2"/>
    <property type="match status" value="1"/>
</dbReference>
<evidence type="ECO:0000313" key="4">
    <source>
        <dbReference type="EMBL" id="KHJ98434.1"/>
    </source>
</evidence>